<gene>
    <name evidence="1" type="ORF">S01H1_68339</name>
</gene>
<organism evidence="1">
    <name type="scientific">marine sediment metagenome</name>
    <dbReference type="NCBI Taxonomy" id="412755"/>
    <lineage>
        <taxon>unclassified sequences</taxon>
        <taxon>metagenomes</taxon>
        <taxon>ecological metagenomes</taxon>
    </lineage>
</organism>
<name>X0WL14_9ZZZZ</name>
<sequence length="50" mass="5890">MNIYRYSEWDGGQSLFDLDADELMDMLKRHAMESYGRDLAQKLKDMDANT</sequence>
<protein>
    <submittedName>
        <fullName evidence="1">Uncharacterized protein</fullName>
    </submittedName>
</protein>
<dbReference type="AlphaFoldDB" id="X0WL14"/>
<proteinExistence type="predicted"/>
<reference evidence="1" key="1">
    <citation type="journal article" date="2014" name="Front. Microbiol.">
        <title>High frequency of phylogenetically diverse reductive dehalogenase-homologous genes in deep subseafloor sedimentary metagenomes.</title>
        <authorList>
            <person name="Kawai M."/>
            <person name="Futagami T."/>
            <person name="Toyoda A."/>
            <person name="Takaki Y."/>
            <person name="Nishi S."/>
            <person name="Hori S."/>
            <person name="Arai W."/>
            <person name="Tsubouchi T."/>
            <person name="Morono Y."/>
            <person name="Uchiyama I."/>
            <person name="Ito T."/>
            <person name="Fujiyama A."/>
            <person name="Inagaki F."/>
            <person name="Takami H."/>
        </authorList>
    </citation>
    <scope>NUCLEOTIDE SEQUENCE</scope>
    <source>
        <strain evidence="1">Expedition CK06-06</strain>
    </source>
</reference>
<comment type="caution">
    <text evidence="1">The sequence shown here is derived from an EMBL/GenBank/DDBJ whole genome shotgun (WGS) entry which is preliminary data.</text>
</comment>
<accession>X0WL14</accession>
<evidence type="ECO:0000313" key="1">
    <source>
        <dbReference type="EMBL" id="GAG31345.1"/>
    </source>
</evidence>
<dbReference type="EMBL" id="BARS01045316">
    <property type="protein sequence ID" value="GAG31345.1"/>
    <property type="molecule type" value="Genomic_DNA"/>
</dbReference>